<keyword evidence="2" id="KW-1185">Reference proteome</keyword>
<sequence>MVTCGAAAPLERTGANRRIVEGCGIGILRGAQNMLRHDEGVGQEREVGCKRALHFPGDLRGRDNLDVANERVTRGPPAAEVRVDDELQRILHVLGGEGFAVMPFDVVAQLDAPFQAVLGNTAILDGWNFRGEAGRERAVRSNAEQRVEKREVNAVIHLDARHQRVEDRGLLREADHDAAGRSFGRRCAEGRPAEKVRHEHACGGGEAQHLEGLATCRGEFLFLIGHAHVPLLVEVMNRRLWRCC</sequence>
<gene>
    <name evidence="1" type="ORF">RHAB21_03760</name>
</gene>
<evidence type="ECO:0000313" key="2">
    <source>
        <dbReference type="Proteomes" id="UP000601041"/>
    </source>
</evidence>
<dbReference type="EMBL" id="CABFWE030000008">
    <property type="protein sequence ID" value="CAD7047071.1"/>
    <property type="molecule type" value="Genomic_DNA"/>
</dbReference>
<protein>
    <submittedName>
        <fullName evidence="1">Uncharacterized protein</fullName>
    </submittedName>
</protein>
<reference evidence="1 2" key="1">
    <citation type="submission" date="2020-11" db="EMBL/GenBank/DDBJ databases">
        <authorList>
            <person name="Lassalle F."/>
        </authorList>
    </citation>
    <scope>NUCLEOTIDE SEQUENCE [LARGE SCALE GENOMIC DNA]</scope>
    <source>
        <strain evidence="1 2">AB21</strain>
    </source>
</reference>
<comment type="caution">
    <text evidence="1">The sequence shown here is derived from an EMBL/GenBank/DDBJ whole genome shotgun (WGS) entry which is preliminary data.</text>
</comment>
<accession>A0ABN7JWP2</accession>
<evidence type="ECO:0000313" key="1">
    <source>
        <dbReference type="EMBL" id="CAD7047071.1"/>
    </source>
</evidence>
<name>A0ABN7JWP2_9HYPH</name>
<organism evidence="1 2">
    <name type="scientific">Pseudorhizobium halotolerans</name>
    <dbReference type="NCBI Taxonomy" id="1233081"/>
    <lineage>
        <taxon>Bacteria</taxon>
        <taxon>Pseudomonadati</taxon>
        <taxon>Pseudomonadota</taxon>
        <taxon>Alphaproteobacteria</taxon>
        <taxon>Hyphomicrobiales</taxon>
        <taxon>Rhizobiaceae</taxon>
        <taxon>Rhizobium/Agrobacterium group</taxon>
        <taxon>Pseudorhizobium</taxon>
    </lineage>
</organism>
<proteinExistence type="predicted"/>
<dbReference type="Proteomes" id="UP000601041">
    <property type="component" value="Unassembled WGS sequence"/>
</dbReference>